<evidence type="ECO:0000313" key="3">
    <source>
        <dbReference type="Proteomes" id="UP000192247"/>
    </source>
</evidence>
<keyword evidence="2" id="KW-0418">Kinase</keyword>
<dbReference type="EMBL" id="MNPL01001396">
    <property type="protein sequence ID" value="OQR79204.1"/>
    <property type="molecule type" value="Genomic_DNA"/>
</dbReference>
<feature type="region of interest" description="Disordered" evidence="1">
    <location>
        <begin position="1"/>
        <end position="24"/>
    </location>
</feature>
<keyword evidence="2" id="KW-0808">Transferase</keyword>
<reference evidence="2 3" key="1">
    <citation type="journal article" date="2017" name="Gigascience">
        <title>Draft genome of the honey bee ectoparasitic mite, Tropilaelaps mercedesae, is shaped by the parasitic life history.</title>
        <authorList>
            <person name="Dong X."/>
            <person name="Armstrong S.D."/>
            <person name="Xia D."/>
            <person name="Makepeace B.L."/>
            <person name="Darby A.C."/>
            <person name="Kadowaki T."/>
        </authorList>
    </citation>
    <scope>NUCLEOTIDE SEQUENCE [LARGE SCALE GENOMIC DNA]</scope>
    <source>
        <strain evidence="2">Wuxi-XJTLU</strain>
    </source>
</reference>
<keyword evidence="3" id="KW-1185">Reference proteome</keyword>
<proteinExistence type="predicted"/>
<gene>
    <name evidence="2" type="ORF">BIW11_05903</name>
</gene>
<dbReference type="GO" id="GO:0016301">
    <property type="term" value="F:kinase activity"/>
    <property type="evidence" value="ECO:0007669"/>
    <property type="project" value="UniProtKB-KW"/>
</dbReference>
<accession>A0A1V9Y0F0</accession>
<evidence type="ECO:0000313" key="2">
    <source>
        <dbReference type="EMBL" id="OQR79204.1"/>
    </source>
</evidence>
<protein>
    <submittedName>
        <fullName evidence="2">Microtubule-associated serine/threonine-protein kinase 3-like</fullName>
    </submittedName>
</protein>
<organism evidence="2 3">
    <name type="scientific">Tropilaelaps mercedesae</name>
    <dbReference type="NCBI Taxonomy" id="418985"/>
    <lineage>
        <taxon>Eukaryota</taxon>
        <taxon>Metazoa</taxon>
        <taxon>Ecdysozoa</taxon>
        <taxon>Arthropoda</taxon>
        <taxon>Chelicerata</taxon>
        <taxon>Arachnida</taxon>
        <taxon>Acari</taxon>
        <taxon>Parasitiformes</taxon>
        <taxon>Mesostigmata</taxon>
        <taxon>Gamasina</taxon>
        <taxon>Dermanyssoidea</taxon>
        <taxon>Laelapidae</taxon>
        <taxon>Tropilaelaps</taxon>
    </lineage>
</organism>
<dbReference type="InParanoid" id="A0A1V9Y0F0"/>
<name>A0A1V9Y0F0_9ACAR</name>
<dbReference type="AlphaFoldDB" id="A0A1V9Y0F0"/>
<evidence type="ECO:0000256" key="1">
    <source>
        <dbReference type="SAM" id="MobiDB-lite"/>
    </source>
</evidence>
<sequence>MDSSDGTALRRKPQGMHERSDFFRRRKKVNRLRKHVFKKLIKKDSRAMSVMKRSLSSFISTNRKVLVSRLPREHYAMEQTTLFALELLRYIKVIRSSP</sequence>
<comment type="caution">
    <text evidence="2">The sequence shown here is derived from an EMBL/GenBank/DDBJ whole genome shotgun (WGS) entry which is preliminary data.</text>
</comment>
<dbReference type="Proteomes" id="UP000192247">
    <property type="component" value="Unassembled WGS sequence"/>
</dbReference>